<proteinExistence type="predicted"/>
<comment type="caution">
    <text evidence="1">The sequence shown here is derived from an EMBL/GenBank/DDBJ whole genome shotgun (WGS) entry which is preliminary data.</text>
</comment>
<reference evidence="1" key="1">
    <citation type="submission" date="2023-04" db="EMBL/GenBank/DDBJ databases">
        <title>A chromosome-level genome assembly of the parasitoid wasp Eretmocerus hayati.</title>
        <authorList>
            <person name="Zhong Y."/>
            <person name="Liu S."/>
            <person name="Liu Y."/>
        </authorList>
    </citation>
    <scope>NUCLEOTIDE SEQUENCE</scope>
    <source>
        <strain evidence="1">ZJU_SS_LIU_2023</strain>
    </source>
</reference>
<evidence type="ECO:0000313" key="2">
    <source>
        <dbReference type="Proteomes" id="UP001239111"/>
    </source>
</evidence>
<evidence type="ECO:0000313" key="1">
    <source>
        <dbReference type="EMBL" id="KAJ8677022.1"/>
    </source>
</evidence>
<keyword evidence="2" id="KW-1185">Reference proteome</keyword>
<organism evidence="1 2">
    <name type="scientific">Eretmocerus hayati</name>
    <dbReference type="NCBI Taxonomy" id="131215"/>
    <lineage>
        <taxon>Eukaryota</taxon>
        <taxon>Metazoa</taxon>
        <taxon>Ecdysozoa</taxon>
        <taxon>Arthropoda</taxon>
        <taxon>Hexapoda</taxon>
        <taxon>Insecta</taxon>
        <taxon>Pterygota</taxon>
        <taxon>Neoptera</taxon>
        <taxon>Endopterygota</taxon>
        <taxon>Hymenoptera</taxon>
        <taxon>Apocrita</taxon>
        <taxon>Proctotrupomorpha</taxon>
        <taxon>Chalcidoidea</taxon>
        <taxon>Aphelinidae</taxon>
        <taxon>Aphelininae</taxon>
        <taxon>Eretmocerus</taxon>
    </lineage>
</organism>
<name>A0ACC2P3L1_9HYME</name>
<gene>
    <name evidence="1" type="ORF">QAD02_012809</name>
</gene>
<dbReference type="Proteomes" id="UP001239111">
    <property type="component" value="Chromosome 2"/>
</dbReference>
<protein>
    <submittedName>
        <fullName evidence="1">Uncharacterized protein</fullName>
    </submittedName>
</protein>
<accession>A0ACC2P3L1</accession>
<dbReference type="EMBL" id="CM056742">
    <property type="protein sequence ID" value="KAJ8677022.1"/>
    <property type="molecule type" value="Genomic_DNA"/>
</dbReference>
<sequence length="666" mass="77300">MDPTGPESASQRSTSVVISLGKKRLRDEDNWKVNQRKRLRNSGAEYTSKRSKAIPAKSFVPVQQCCKNNCYLRVEESEQESSHLHSYDELGDYDTQNYYLSNMMERIPSNRADISWSYSFRSHGFSVPVCQKFLCSVLQIKRGRLTTIQNKLVKNQSLKDCRGKHENHNLKMTIELKNLIKTHCETFDHTSTHYTSSSLKYFVDPELNLTKLYGSFCAHYCERFQTSVVPISLTNYSNFFNYELKFGFSQPRTDVCNTCYEFETIGKPSTLYETHKLAVEKHKLSKKAMMCEKNVLCLEFDFGQNLPVPKLPVNDQFYERLLWLHAFNVKVLNDETRSYMYFFLEGMKKKGANTVCNFLLDSISRELALNYYDKIYLFCNSCGGQNKNYLILFFLSLLAMTLQLEIQQLFPVRGHSYCSCDRNFGIYGNKKKHMERIETPEDYYKLVEDARNPPFTVIKESDVRVIDSESVVIEKKCMPEGLGIRDTVKIIYFPNGEENMFEAYDSTPNRFIIDHKITLDDLQNGREAPPTGIAKEKIADVRSLLRFLHDENRVAIQKFLDQSVIRKKKDVTERELDESVFSGVEVKKKSNKKILKSNRAKAKVNNVKESNKKVLKKNGTIHEVEKKCNPISKRMKENKSTHAVRPRQKQNKSKSELESVLISKNK</sequence>